<dbReference type="InterPro" id="IPR033121">
    <property type="entry name" value="PEPTIDASE_A1"/>
</dbReference>
<evidence type="ECO:0000256" key="5">
    <source>
        <dbReference type="PIRSR" id="PIRSR601461-1"/>
    </source>
</evidence>
<evidence type="ECO:0000256" key="7">
    <source>
        <dbReference type="SAM" id="SignalP"/>
    </source>
</evidence>
<protein>
    <submittedName>
        <fullName evidence="9">Acid protease</fullName>
    </submittedName>
</protein>
<reference evidence="9" key="2">
    <citation type="journal article" date="2020" name="Nat. Commun.">
        <title>Large-scale genome sequencing of mycorrhizal fungi provides insights into the early evolution of symbiotic traits.</title>
        <authorList>
            <person name="Miyauchi S."/>
            <person name="Kiss E."/>
            <person name="Kuo A."/>
            <person name="Drula E."/>
            <person name="Kohler A."/>
            <person name="Sanchez-Garcia M."/>
            <person name="Morin E."/>
            <person name="Andreopoulos B."/>
            <person name="Barry K.W."/>
            <person name="Bonito G."/>
            <person name="Buee M."/>
            <person name="Carver A."/>
            <person name="Chen C."/>
            <person name="Cichocki N."/>
            <person name="Clum A."/>
            <person name="Culley D."/>
            <person name="Crous P.W."/>
            <person name="Fauchery L."/>
            <person name="Girlanda M."/>
            <person name="Hayes R.D."/>
            <person name="Keri Z."/>
            <person name="LaButti K."/>
            <person name="Lipzen A."/>
            <person name="Lombard V."/>
            <person name="Magnuson J."/>
            <person name="Maillard F."/>
            <person name="Murat C."/>
            <person name="Nolan M."/>
            <person name="Ohm R.A."/>
            <person name="Pangilinan J."/>
            <person name="Pereira M.F."/>
            <person name="Perotto S."/>
            <person name="Peter M."/>
            <person name="Pfister S."/>
            <person name="Riley R."/>
            <person name="Sitrit Y."/>
            <person name="Stielow J.B."/>
            <person name="Szollosi G."/>
            <person name="Zifcakova L."/>
            <person name="Stursova M."/>
            <person name="Spatafora J.W."/>
            <person name="Tedersoo L."/>
            <person name="Vaario L.M."/>
            <person name="Yamada A."/>
            <person name="Yan M."/>
            <person name="Wang P."/>
            <person name="Xu J."/>
            <person name="Bruns T."/>
            <person name="Baldrian P."/>
            <person name="Vilgalys R."/>
            <person name="Dunand C."/>
            <person name="Henrissat B."/>
            <person name="Grigoriev I.V."/>
            <person name="Hibbett D."/>
            <person name="Nagy L.G."/>
            <person name="Martin F.M."/>
        </authorList>
    </citation>
    <scope>NUCLEOTIDE SEQUENCE</scope>
    <source>
        <strain evidence="9">Prilba</strain>
    </source>
</reference>
<dbReference type="PRINTS" id="PR00792">
    <property type="entry name" value="PEPSIN"/>
</dbReference>
<dbReference type="PANTHER" id="PTHR47966">
    <property type="entry name" value="BETA-SITE APP-CLEAVING ENZYME, ISOFORM A-RELATED"/>
    <property type="match status" value="1"/>
</dbReference>
<feature type="domain" description="Peptidase A1" evidence="8">
    <location>
        <begin position="99"/>
        <end position="404"/>
    </location>
</feature>
<feature type="signal peptide" evidence="7">
    <location>
        <begin position="1"/>
        <end position="18"/>
    </location>
</feature>
<keyword evidence="2 9" id="KW-0645">Protease</keyword>
<feature type="chain" id="PRO_5040283669" evidence="7">
    <location>
        <begin position="19"/>
        <end position="407"/>
    </location>
</feature>
<reference evidence="9" key="1">
    <citation type="submission" date="2019-10" db="EMBL/GenBank/DDBJ databases">
        <authorList>
            <consortium name="DOE Joint Genome Institute"/>
            <person name="Kuo A."/>
            <person name="Miyauchi S."/>
            <person name="Kiss E."/>
            <person name="Drula E."/>
            <person name="Kohler A."/>
            <person name="Sanchez-Garcia M."/>
            <person name="Andreopoulos B."/>
            <person name="Barry K.W."/>
            <person name="Bonito G."/>
            <person name="Buee M."/>
            <person name="Carver A."/>
            <person name="Chen C."/>
            <person name="Cichocki N."/>
            <person name="Clum A."/>
            <person name="Culley D."/>
            <person name="Crous P.W."/>
            <person name="Fauchery L."/>
            <person name="Girlanda M."/>
            <person name="Hayes R."/>
            <person name="Keri Z."/>
            <person name="LaButti K."/>
            <person name="Lipzen A."/>
            <person name="Lombard V."/>
            <person name="Magnuson J."/>
            <person name="Maillard F."/>
            <person name="Morin E."/>
            <person name="Murat C."/>
            <person name="Nolan M."/>
            <person name="Ohm R."/>
            <person name="Pangilinan J."/>
            <person name="Pereira M."/>
            <person name="Perotto S."/>
            <person name="Peter M."/>
            <person name="Riley R."/>
            <person name="Sitrit Y."/>
            <person name="Stielow B."/>
            <person name="Szollosi G."/>
            <person name="Zifcakova L."/>
            <person name="Stursova M."/>
            <person name="Spatafora J.W."/>
            <person name="Tedersoo L."/>
            <person name="Vaario L.-M."/>
            <person name="Yamada A."/>
            <person name="Yan M."/>
            <person name="Wang P."/>
            <person name="Xu J."/>
            <person name="Bruns T."/>
            <person name="Baldrian P."/>
            <person name="Vilgalys R."/>
            <person name="Henrissat B."/>
            <person name="Grigoriev I.V."/>
            <person name="Hibbett D."/>
            <person name="Nagy L.G."/>
            <person name="Martin F.M."/>
        </authorList>
    </citation>
    <scope>NUCLEOTIDE SEQUENCE</scope>
    <source>
        <strain evidence="9">Prilba</strain>
    </source>
</reference>
<evidence type="ECO:0000256" key="6">
    <source>
        <dbReference type="PIRSR" id="PIRSR601461-2"/>
    </source>
</evidence>
<keyword evidence="4" id="KW-0378">Hydrolase</keyword>
<evidence type="ECO:0000313" key="9">
    <source>
        <dbReference type="EMBL" id="KAF8480127.1"/>
    </source>
</evidence>
<dbReference type="PROSITE" id="PS51767">
    <property type="entry name" value="PEPTIDASE_A1"/>
    <property type="match status" value="1"/>
</dbReference>
<keyword evidence="6" id="KW-1015">Disulfide bond</keyword>
<gene>
    <name evidence="9" type="ORF">DFH94DRAFT_461469</name>
</gene>
<accession>A0A9P5MVS8</accession>
<name>A0A9P5MVS8_9AGAM</name>
<feature type="disulfide bond" evidence="6">
    <location>
        <begin position="130"/>
        <end position="134"/>
    </location>
</feature>
<dbReference type="GO" id="GO:0004190">
    <property type="term" value="F:aspartic-type endopeptidase activity"/>
    <property type="evidence" value="ECO:0007669"/>
    <property type="project" value="UniProtKB-KW"/>
</dbReference>
<keyword evidence="10" id="KW-1185">Reference proteome</keyword>
<dbReference type="InterPro" id="IPR021109">
    <property type="entry name" value="Peptidase_aspartic_dom_sf"/>
</dbReference>
<dbReference type="AlphaFoldDB" id="A0A9P5MVS8"/>
<sequence>MYFSLAFILASLPFLTAAVPLADSPASRGIAIAITKRGNGIADPSELLSGVRHSVAKFQRGFTAYERNTGVAHPLSKSIKLSGRGSGGDPMTDFKAAVWYGTISVGTPAVALTVQFDTGSSDLFLPSPKCGASCSGHNLYDPSKSSTAQDLSKTFSLAYGDGSTVTGEQFTDVVSIVNLTAKSQTLGAATQYSASLSPDQFPSDGLMGMAFQSISQYNAPPLFQTLISEGVVTSQVFGTKFAASGSELFIGGTNSALYTGSFTYIPLTVEAAWQATFTSISVNGKSVVGSTAAIFDTGTALIIGDPTGIAAIFNSISGAQAVGDGSYTIPCSFNTPISFNVGGKAVSISPASFNTGPVSQGSSTCAAGALASATLTTDFWILGDVFLQNVYTAWDVGGSRIGFATLA</sequence>
<evidence type="ECO:0000256" key="3">
    <source>
        <dbReference type="ARBA" id="ARBA00022750"/>
    </source>
</evidence>
<dbReference type="PANTHER" id="PTHR47966:SF57">
    <property type="entry name" value="PEPTIDASE A1 DOMAIN-CONTAINING PROTEIN"/>
    <property type="match status" value="1"/>
</dbReference>
<dbReference type="FunFam" id="2.40.70.10:FF:000115">
    <property type="entry name" value="Lysosomal aspartic protease"/>
    <property type="match status" value="1"/>
</dbReference>
<dbReference type="SUPFAM" id="SSF50630">
    <property type="entry name" value="Acid proteases"/>
    <property type="match status" value="1"/>
</dbReference>
<organism evidence="9 10">
    <name type="scientific">Russula ochroleuca</name>
    <dbReference type="NCBI Taxonomy" id="152965"/>
    <lineage>
        <taxon>Eukaryota</taxon>
        <taxon>Fungi</taxon>
        <taxon>Dikarya</taxon>
        <taxon>Basidiomycota</taxon>
        <taxon>Agaricomycotina</taxon>
        <taxon>Agaricomycetes</taxon>
        <taxon>Russulales</taxon>
        <taxon>Russulaceae</taxon>
        <taxon>Russula</taxon>
    </lineage>
</organism>
<evidence type="ECO:0000256" key="2">
    <source>
        <dbReference type="ARBA" id="ARBA00022670"/>
    </source>
</evidence>
<comment type="caution">
    <text evidence="9">The sequence shown here is derived from an EMBL/GenBank/DDBJ whole genome shotgun (WGS) entry which is preliminary data.</text>
</comment>
<evidence type="ECO:0000259" key="8">
    <source>
        <dbReference type="PROSITE" id="PS51767"/>
    </source>
</evidence>
<keyword evidence="3" id="KW-0064">Aspartyl protease</keyword>
<dbReference type="Pfam" id="PF00026">
    <property type="entry name" value="Asp"/>
    <property type="match status" value="1"/>
</dbReference>
<dbReference type="Proteomes" id="UP000759537">
    <property type="component" value="Unassembled WGS sequence"/>
</dbReference>
<feature type="disulfide bond" evidence="6">
    <location>
        <begin position="331"/>
        <end position="365"/>
    </location>
</feature>
<evidence type="ECO:0000313" key="10">
    <source>
        <dbReference type="Proteomes" id="UP000759537"/>
    </source>
</evidence>
<feature type="active site" evidence="5">
    <location>
        <position position="296"/>
    </location>
</feature>
<feature type="active site" evidence="5">
    <location>
        <position position="117"/>
    </location>
</feature>
<evidence type="ECO:0000256" key="4">
    <source>
        <dbReference type="ARBA" id="ARBA00022801"/>
    </source>
</evidence>
<comment type="similarity">
    <text evidence="1">Belongs to the peptidase A1 family.</text>
</comment>
<dbReference type="EMBL" id="WHVB01000008">
    <property type="protein sequence ID" value="KAF8480127.1"/>
    <property type="molecule type" value="Genomic_DNA"/>
</dbReference>
<proteinExistence type="inferred from homology"/>
<evidence type="ECO:0000256" key="1">
    <source>
        <dbReference type="ARBA" id="ARBA00007447"/>
    </source>
</evidence>
<dbReference type="InterPro" id="IPR001461">
    <property type="entry name" value="Aspartic_peptidase_A1"/>
</dbReference>
<dbReference type="GO" id="GO:0006508">
    <property type="term" value="P:proteolysis"/>
    <property type="evidence" value="ECO:0007669"/>
    <property type="project" value="UniProtKB-KW"/>
</dbReference>
<dbReference type="Gene3D" id="2.40.70.10">
    <property type="entry name" value="Acid Proteases"/>
    <property type="match status" value="2"/>
</dbReference>
<keyword evidence="7" id="KW-0732">Signal</keyword>
<dbReference type="OrthoDB" id="15189at2759"/>